<feature type="transmembrane region" description="Helical" evidence="2">
    <location>
        <begin position="15"/>
        <end position="36"/>
    </location>
</feature>
<feature type="transmembrane region" description="Helical" evidence="2">
    <location>
        <begin position="298"/>
        <end position="316"/>
    </location>
</feature>
<dbReference type="SUPFAM" id="SSF53474">
    <property type="entry name" value="alpha/beta-Hydrolases"/>
    <property type="match status" value="1"/>
</dbReference>
<feature type="transmembrane region" description="Helical" evidence="2">
    <location>
        <begin position="237"/>
        <end position="266"/>
    </location>
</feature>
<dbReference type="InterPro" id="IPR029058">
    <property type="entry name" value="AB_hydrolase_fold"/>
</dbReference>
<feature type="transmembrane region" description="Helical" evidence="2">
    <location>
        <begin position="369"/>
        <end position="390"/>
    </location>
</feature>
<proteinExistence type="predicted"/>
<dbReference type="EMBL" id="BAAAKK010000001">
    <property type="protein sequence ID" value="GAA1418078.1"/>
    <property type="molecule type" value="Genomic_DNA"/>
</dbReference>
<evidence type="ECO:0000256" key="1">
    <source>
        <dbReference type="SAM" id="MobiDB-lite"/>
    </source>
</evidence>
<evidence type="ECO:0000256" key="2">
    <source>
        <dbReference type="SAM" id="Phobius"/>
    </source>
</evidence>
<keyword evidence="4" id="KW-1185">Reference proteome</keyword>
<evidence type="ECO:0000313" key="3">
    <source>
        <dbReference type="EMBL" id="GAA1418078.1"/>
    </source>
</evidence>
<sequence length="566" mass="59670">MQVSLHVVGLAGAPVLHGAVLAVSGAVLAASAIAVAGLPTMTTTPAAPEGPPWSGVLAWWLLGAAASAFALLLVLLLAGPQLEPARGDALRGGELPPLLIITVAAIIAVSGVVWRPRGARSGTAWLGCAPAVFMTFSLGLGVLTSSVMIALAAALLTGWRGPEALALGAVSQDGLQIPDVFLAGGGLTATALAMSLLALASFLLPRKLLADRAKQWQAEEVDELLLRRLDRRRRRAALIHLVEPASAMVAGLIALALGLALGWVWVGMGSPQPLTAVVGGSGSIAGIPIVDILTVTPWVVTVVGAVLTVVVALAVLRREPNLFAIVWDVTCFLPRTAQPFGPPCYAERAVPDIAARLDDWLSGRPERRAVLAAHSMGGMIAVAALGLLSATASDPTVLRRVSLLTFGVQLRTYFGRMMPELVGPAVLGTYPARSPRPWKPDPWSSDALDDDDRPWSPAPDGGTMARLRGALLPGDGVAWLNLWRLSDYLGFPAVAGRSSFRRGGISYQNGVDRYAQEIDRTIEPAIVVAHNDYIRVPAYQDALLDLLREPDVGQREQERRREPAPH</sequence>
<reference evidence="3 4" key="1">
    <citation type="journal article" date="2019" name="Int. J. Syst. Evol. Microbiol.">
        <title>The Global Catalogue of Microorganisms (GCM) 10K type strain sequencing project: providing services to taxonomists for standard genome sequencing and annotation.</title>
        <authorList>
            <consortium name="The Broad Institute Genomics Platform"/>
            <consortium name="The Broad Institute Genome Sequencing Center for Infectious Disease"/>
            <person name="Wu L."/>
            <person name="Ma J."/>
        </authorList>
    </citation>
    <scope>NUCLEOTIDE SEQUENCE [LARGE SCALE GENOMIC DNA]</scope>
    <source>
        <strain evidence="3 4">JCM 12398</strain>
    </source>
</reference>
<evidence type="ECO:0000313" key="4">
    <source>
        <dbReference type="Proteomes" id="UP001501266"/>
    </source>
</evidence>
<feature type="transmembrane region" description="Helical" evidence="2">
    <location>
        <begin position="126"/>
        <end position="156"/>
    </location>
</feature>
<protein>
    <submittedName>
        <fullName evidence="3">Uncharacterized protein</fullName>
    </submittedName>
</protein>
<accession>A0ABN1YMP2</accession>
<name>A0ABN1YMP2_9MICO</name>
<keyword evidence="2" id="KW-0472">Membrane</keyword>
<dbReference type="Gene3D" id="3.40.50.1820">
    <property type="entry name" value="alpha/beta hydrolase"/>
    <property type="match status" value="1"/>
</dbReference>
<keyword evidence="2" id="KW-1133">Transmembrane helix</keyword>
<organism evidence="3 4">
    <name type="scientific">Agrococcus citreus</name>
    <dbReference type="NCBI Taxonomy" id="84643"/>
    <lineage>
        <taxon>Bacteria</taxon>
        <taxon>Bacillati</taxon>
        <taxon>Actinomycetota</taxon>
        <taxon>Actinomycetes</taxon>
        <taxon>Micrococcales</taxon>
        <taxon>Microbacteriaceae</taxon>
        <taxon>Agrococcus</taxon>
    </lineage>
</organism>
<feature type="region of interest" description="Disordered" evidence="1">
    <location>
        <begin position="436"/>
        <end position="460"/>
    </location>
</feature>
<dbReference type="Proteomes" id="UP001501266">
    <property type="component" value="Unassembled WGS sequence"/>
</dbReference>
<keyword evidence="2" id="KW-0812">Transmembrane</keyword>
<feature type="transmembrane region" description="Helical" evidence="2">
    <location>
        <begin position="98"/>
        <end position="114"/>
    </location>
</feature>
<feature type="transmembrane region" description="Helical" evidence="2">
    <location>
        <begin position="57"/>
        <end position="78"/>
    </location>
</feature>
<gene>
    <name evidence="3" type="ORF">GCM10009640_03240</name>
</gene>
<dbReference type="RefSeq" id="WP_343916669.1">
    <property type="nucleotide sequence ID" value="NZ_BAAAKK010000001.1"/>
</dbReference>
<feature type="transmembrane region" description="Helical" evidence="2">
    <location>
        <begin position="180"/>
        <end position="204"/>
    </location>
</feature>
<comment type="caution">
    <text evidence="3">The sequence shown here is derived from an EMBL/GenBank/DDBJ whole genome shotgun (WGS) entry which is preliminary data.</text>
</comment>